<organism evidence="11 12">
    <name type="scientific">Gluconacetobacter diazotrophicus</name>
    <name type="common">Acetobacter diazotrophicus</name>
    <dbReference type="NCBI Taxonomy" id="33996"/>
    <lineage>
        <taxon>Bacteria</taxon>
        <taxon>Pseudomonadati</taxon>
        <taxon>Pseudomonadota</taxon>
        <taxon>Alphaproteobacteria</taxon>
        <taxon>Acetobacterales</taxon>
        <taxon>Acetobacteraceae</taxon>
        <taxon>Gluconacetobacter</taxon>
    </lineage>
</organism>
<feature type="transmembrane region" description="Helical" evidence="9">
    <location>
        <begin position="168"/>
        <end position="185"/>
    </location>
</feature>
<evidence type="ECO:0000256" key="5">
    <source>
        <dbReference type="ARBA" id="ARBA00022856"/>
    </source>
</evidence>
<keyword evidence="7 9" id="KW-1133">Transmembrane helix</keyword>
<keyword evidence="2 9" id="KW-0813">Transport</keyword>
<comment type="subcellular location">
    <subcellularLocation>
        <location evidence="1 9">Cell membrane</location>
        <topology evidence="1 9">Multi-pass membrane protein</topology>
    </subcellularLocation>
</comment>
<evidence type="ECO:0000256" key="3">
    <source>
        <dbReference type="ARBA" id="ARBA00022475"/>
    </source>
</evidence>
<comment type="caution">
    <text evidence="11">The sequence shown here is derived from an EMBL/GenBank/DDBJ whole genome shotgun (WGS) entry which is preliminary data.</text>
</comment>
<dbReference type="RefSeq" id="WP_183115983.1">
    <property type="nucleotide sequence ID" value="NZ_JABEQG010000021.1"/>
</dbReference>
<dbReference type="CDD" id="cd06261">
    <property type="entry name" value="TM_PBP2"/>
    <property type="match status" value="1"/>
</dbReference>
<reference evidence="11 12" key="1">
    <citation type="submission" date="2020-04" db="EMBL/GenBank/DDBJ databases">
        <title>Description of novel Gluconacetobacter.</title>
        <authorList>
            <person name="Sombolestani A."/>
        </authorList>
    </citation>
    <scope>NUCLEOTIDE SEQUENCE [LARGE SCALE GENOMIC DNA]</scope>
    <source>
        <strain evidence="11 12">LMG 7603</strain>
    </source>
</reference>
<accession>A0A7W4NFR9</accession>
<dbReference type="GO" id="GO:0055085">
    <property type="term" value="P:transmembrane transport"/>
    <property type="evidence" value="ECO:0007669"/>
    <property type="project" value="InterPro"/>
</dbReference>
<dbReference type="Pfam" id="PF00528">
    <property type="entry name" value="BPD_transp_1"/>
    <property type="match status" value="1"/>
</dbReference>
<feature type="transmembrane region" description="Helical" evidence="9">
    <location>
        <begin position="120"/>
        <end position="148"/>
    </location>
</feature>
<feature type="transmembrane region" description="Helical" evidence="9">
    <location>
        <begin position="77"/>
        <end position="99"/>
    </location>
</feature>
<feature type="domain" description="ABC transmembrane type-1" evidence="10">
    <location>
        <begin position="71"/>
        <end position="260"/>
    </location>
</feature>
<dbReference type="AlphaFoldDB" id="A0A7W4NFR9"/>
<evidence type="ECO:0000256" key="8">
    <source>
        <dbReference type="ARBA" id="ARBA00023136"/>
    </source>
</evidence>
<keyword evidence="8 9" id="KW-0472">Membrane</keyword>
<keyword evidence="6" id="KW-0653">Protein transport</keyword>
<sequence>MRVPARPGAALAASWLLLGLLLAMVADPALFTRYSATAGAAVEHLRAPGGAHWFGTDQLGRDVFARIVYGAHHTLPAALLAVATGLVCGTFIGALAGAAGGRIDAALTGLMDVLMAIPELLMSLTIVILLGFGTFHAAIAVGVGQIAGFARIVRADVTRVGAMTFVEAARGSGATFAGLLWRHILPNCAASILGLSVLRYSTAILSIATLGFLGYGAPPPAPEWGLMIAEGRDYLATAWWMTTFPGLAVLLVALAVNRISRTLADPSGPRP</sequence>
<feature type="transmembrane region" description="Helical" evidence="9">
    <location>
        <begin position="197"/>
        <end position="217"/>
    </location>
</feature>
<proteinExistence type="inferred from homology"/>
<dbReference type="GO" id="GO:0005886">
    <property type="term" value="C:plasma membrane"/>
    <property type="evidence" value="ECO:0007669"/>
    <property type="project" value="UniProtKB-SubCell"/>
</dbReference>
<dbReference type="PANTHER" id="PTHR43386:SF1">
    <property type="entry name" value="D,D-DIPEPTIDE TRANSPORT SYSTEM PERMEASE PROTEIN DDPC-RELATED"/>
    <property type="match status" value="1"/>
</dbReference>
<dbReference type="InterPro" id="IPR000515">
    <property type="entry name" value="MetI-like"/>
</dbReference>
<evidence type="ECO:0000313" key="11">
    <source>
        <dbReference type="EMBL" id="MBB2156942.1"/>
    </source>
</evidence>
<protein>
    <submittedName>
        <fullName evidence="11">ABC transporter permease</fullName>
    </submittedName>
</protein>
<dbReference type="InterPro" id="IPR035906">
    <property type="entry name" value="MetI-like_sf"/>
</dbReference>
<dbReference type="PANTHER" id="PTHR43386">
    <property type="entry name" value="OLIGOPEPTIDE TRANSPORT SYSTEM PERMEASE PROTEIN APPC"/>
    <property type="match status" value="1"/>
</dbReference>
<evidence type="ECO:0000256" key="9">
    <source>
        <dbReference type="RuleBase" id="RU363032"/>
    </source>
</evidence>
<evidence type="ECO:0000256" key="2">
    <source>
        <dbReference type="ARBA" id="ARBA00022448"/>
    </source>
</evidence>
<evidence type="ECO:0000256" key="1">
    <source>
        <dbReference type="ARBA" id="ARBA00004651"/>
    </source>
</evidence>
<evidence type="ECO:0000256" key="4">
    <source>
        <dbReference type="ARBA" id="ARBA00022692"/>
    </source>
</evidence>
<dbReference type="EMBL" id="JABEQG010000021">
    <property type="protein sequence ID" value="MBB2156942.1"/>
    <property type="molecule type" value="Genomic_DNA"/>
</dbReference>
<dbReference type="SUPFAM" id="SSF161098">
    <property type="entry name" value="MetI-like"/>
    <property type="match status" value="1"/>
</dbReference>
<evidence type="ECO:0000259" key="10">
    <source>
        <dbReference type="PROSITE" id="PS50928"/>
    </source>
</evidence>
<dbReference type="InterPro" id="IPR050366">
    <property type="entry name" value="BP-dependent_transpt_permease"/>
</dbReference>
<keyword evidence="5" id="KW-0571">Peptide transport</keyword>
<dbReference type="GO" id="GO:0015833">
    <property type="term" value="P:peptide transport"/>
    <property type="evidence" value="ECO:0007669"/>
    <property type="project" value="UniProtKB-KW"/>
</dbReference>
<name>A0A7W4NFR9_GLUDI</name>
<evidence type="ECO:0000256" key="6">
    <source>
        <dbReference type="ARBA" id="ARBA00022927"/>
    </source>
</evidence>
<dbReference type="GO" id="GO:0015031">
    <property type="term" value="P:protein transport"/>
    <property type="evidence" value="ECO:0007669"/>
    <property type="project" value="UniProtKB-KW"/>
</dbReference>
<dbReference type="PROSITE" id="PS50928">
    <property type="entry name" value="ABC_TM1"/>
    <property type="match status" value="1"/>
</dbReference>
<feature type="transmembrane region" description="Helical" evidence="9">
    <location>
        <begin position="237"/>
        <end position="256"/>
    </location>
</feature>
<comment type="similarity">
    <text evidence="9">Belongs to the binding-protein-dependent transport system permease family.</text>
</comment>
<gene>
    <name evidence="11" type="ORF">HLH33_11580</name>
</gene>
<evidence type="ECO:0000256" key="7">
    <source>
        <dbReference type="ARBA" id="ARBA00022989"/>
    </source>
</evidence>
<dbReference type="Gene3D" id="1.10.3720.10">
    <property type="entry name" value="MetI-like"/>
    <property type="match status" value="1"/>
</dbReference>
<keyword evidence="4 9" id="KW-0812">Transmembrane</keyword>
<dbReference type="Proteomes" id="UP000550787">
    <property type="component" value="Unassembled WGS sequence"/>
</dbReference>
<evidence type="ECO:0000313" key="12">
    <source>
        <dbReference type="Proteomes" id="UP000550787"/>
    </source>
</evidence>
<keyword evidence="3" id="KW-1003">Cell membrane</keyword>